<dbReference type="PROSITE" id="PS51733">
    <property type="entry name" value="BPL_LPL_CATALYTIC"/>
    <property type="match status" value="1"/>
</dbReference>
<dbReference type="EMBL" id="DSAC01000068">
    <property type="protein sequence ID" value="HHO74101.1"/>
    <property type="molecule type" value="Genomic_DNA"/>
</dbReference>
<dbReference type="SUPFAM" id="SSF50037">
    <property type="entry name" value="C-terminal domain of transcriptional repressors"/>
    <property type="match status" value="1"/>
</dbReference>
<evidence type="ECO:0000256" key="3">
    <source>
        <dbReference type="ARBA" id="ARBA00022840"/>
    </source>
</evidence>
<feature type="domain" description="BPL/LPL catalytic" evidence="7">
    <location>
        <begin position="1"/>
        <end position="174"/>
    </location>
</feature>
<organism evidence="8">
    <name type="scientific">Thermocrinis ruber</name>
    <dbReference type="NCBI Taxonomy" id="75906"/>
    <lineage>
        <taxon>Bacteria</taxon>
        <taxon>Pseudomonadati</taxon>
        <taxon>Aquificota</taxon>
        <taxon>Aquificia</taxon>
        <taxon>Aquificales</taxon>
        <taxon>Aquificaceae</taxon>
        <taxon>Thermocrinis</taxon>
    </lineage>
</organism>
<name>A0A7C5SWX0_9AQUI</name>
<dbReference type="AlphaFoldDB" id="A0A7C5SWX0"/>
<reference evidence="8" key="1">
    <citation type="journal article" date="2020" name="mSystems">
        <title>Genome- and Community-Level Interaction Insights into Carbon Utilization and Element Cycling Functions of Hydrothermarchaeota in Hydrothermal Sediment.</title>
        <authorList>
            <person name="Zhou Z."/>
            <person name="Liu Y."/>
            <person name="Xu W."/>
            <person name="Pan J."/>
            <person name="Luo Z.H."/>
            <person name="Li M."/>
        </authorList>
    </citation>
    <scope>NUCLEOTIDE SEQUENCE [LARGE SCALE GENOMIC DNA]</scope>
    <source>
        <strain evidence="8">SpSt-114</strain>
    </source>
</reference>
<evidence type="ECO:0000256" key="2">
    <source>
        <dbReference type="ARBA" id="ARBA00022741"/>
    </source>
</evidence>
<dbReference type="GO" id="GO:0005737">
    <property type="term" value="C:cytoplasm"/>
    <property type="evidence" value="ECO:0007669"/>
    <property type="project" value="TreeGrafter"/>
</dbReference>
<dbReference type="Gene3D" id="2.30.30.100">
    <property type="match status" value="1"/>
</dbReference>
<dbReference type="EC" id="6.3.4.15" evidence="5"/>
<dbReference type="PANTHER" id="PTHR12835">
    <property type="entry name" value="BIOTIN PROTEIN LIGASE"/>
    <property type="match status" value="1"/>
</dbReference>
<dbReference type="CDD" id="cd16442">
    <property type="entry name" value="BPL"/>
    <property type="match status" value="1"/>
</dbReference>
<dbReference type="InterPro" id="IPR008988">
    <property type="entry name" value="Transcriptional_repressor_C"/>
</dbReference>
<dbReference type="Gene3D" id="3.30.930.10">
    <property type="entry name" value="Bira Bifunctional Protein, Domain 2"/>
    <property type="match status" value="1"/>
</dbReference>
<gene>
    <name evidence="8" type="ORF">ENN04_05605</name>
</gene>
<dbReference type="NCBIfam" id="TIGR00121">
    <property type="entry name" value="birA_ligase"/>
    <property type="match status" value="1"/>
</dbReference>
<dbReference type="GO" id="GO:0005524">
    <property type="term" value="F:ATP binding"/>
    <property type="evidence" value="ECO:0007669"/>
    <property type="project" value="UniProtKB-KW"/>
</dbReference>
<comment type="catalytic activity">
    <reaction evidence="6">
        <text>biotin + L-lysyl-[protein] + ATP = N(6)-biotinyl-L-lysyl-[protein] + AMP + diphosphate + H(+)</text>
        <dbReference type="Rhea" id="RHEA:11756"/>
        <dbReference type="Rhea" id="RHEA-COMP:9752"/>
        <dbReference type="Rhea" id="RHEA-COMP:10505"/>
        <dbReference type="ChEBI" id="CHEBI:15378"/>
        <dbReference type="ChEBI" id="CHEBI:29969"/>
        <dbReference type="ChEBI" id="CHEBI:30616"/>
        <dbReference type="ChEBI" id="CHEBI:33019"/>
        <dbReference type="ChEBI" id="CHEBI:57586"/>
        <dbReference type="ChEBI" id="CHEBI:83144"/>
        <dbReference type="ChEBI" id="CHEBI:456215"/>
        <dbReference type="EC" id="6.3.4.15"/>
    </reaction>
</comment>
<keyword evidence="1 8" id="KW-0436">Ligase</keyword>
<sequence length="234" mass="26835">MIGDFMLWLEETGSTQSVLKEFSFPYGTVVVANRQREGRGRFGRKWHSEEGGLYFSFLLRVEDFKELLPLPLVVSYGVLLQIERKGFKPMLKWVNDVYISGKKVCGVLVERSKEKVVVGVGINLNQKEFPSDLMATSLYMLKNEVSEKKEFLLETLEILNRVLEEFKTFGFEKFRPAIRQRLMFLGEEVVVYSQEPVVGIFEDIDQEGSLLLRTAQGLLKFNAGEVSLRGSNIF</sequence>
<dbReference type="SUPFAM" id="SSF55681">
    <property type="entry name" value="Class II aaRS and biotin synthetases"/>
    <property type="match status" value="1"/>
</dbReference>
<keyword evidence="3" id="KW-0067">ATP-binding</keyword>
<dbReference type="InterPro" id="IPR003142">
    <property type="entry name" value="BPL_C"/>
</dbReference>
<dbReference type="Pfam" id="PF02237">
    <property type="entry name" value="BPL_C"/>
    <property type="match status" value="1"/>
</dbReference>
<dbReference type="GO" id="GO:0004077">
    <property type="term" value="F:biotin--[biotin carboxyl-carrier protein] ligase activity"/>
    <property type="evidence" value="ECO:0007669"/>
    <property type="project" value="UniProtKB-EC"/>
</dbReference>
<dbReference type="PANTHER" id="PTHR12835:SF5">
    <property type="entry name" value="BIOTIN--PROTEIN LIGASE"/>
    <property type="match status" value="1"/>
</dbReference>
<accession>A0A7C5SWX0</accession>
<evidence type="ECO:0000256" key="6">
    <source>
        <dbReference type="ARBA" id="ARBA00047846"/>
    </source>
</evidence>
<dbReference type="InterPro" id="IPR045864">
    <property type="entry name" value="aa-tRNA-synth_II/BPL/LPL"/>
</dbReference>
<keyword evidence="2" id="KW-0547">Nucleotide-binding</keyword>
<evidence type="ECO:0000259" key="7">
    <source>
        <dbReference type="PROSITE" id="PS51733"/>
    </source>
</evidence>
<dbReference type="Pfam" id="PF03099">
    <property type="entry name" value="BPL_LplA_LipB"/>
    <property type="match status" value="1"/>
</dbReference>
<proteinExistence type="predicted"/>
<comment type="caution">
    <text evidence="8">The sequence shown here is derived from an EMBL/GenBank/DDBJ whole genome shotgun (WGS) entry which is preliminary data.</text>
</comment>
<dbReference type="InterPro" id="IPR004408">
    <property type="entry name" value="Biotin_CoA_COase_ligase"/>
</dbReference>
<evidence type="ECO:0000313" key="8">
    <source>
        <dbReference type="EMBL" id="HHO74101.1"/>
    </source>
</evidence>
<keyword evidence="4" id="KW-0092">Biotin</keyword>
<evidence type="ECO:0000256" key="5">
    <source>
        <dbReference type="ARBA" id="ARBA00024227"/>
    </source>
</evidence>
<evidence type="ECO:0000256" key="4">
    <source>
        <dbReference type="ARBA" id="ARBA00023267"/>
    </source>
</evidence>
<dbReference type="InterPro" id="IPR004143">
    <property type="entry name" value="BPL_LPL_catalytic"/>
</dbReference>
<evidence type="ECO:0000256" key="1">
    <source>
        <dbReference type="ARBA" id="ARBA00022598"/>
    </source>
</evidence>
<protein>
    <recommendedName>
        <fullName evidence="5">biotin--[biotin carboxyl-carrier protein] ligase</fullName>
        <ecNumber evidence="5">6.3.4.15</ecNumber>
    </recommendedName>
</protein>